<proteinExistence type="predicted"/>
<protein>
    <submittedName>
        <fullName evidence="3">GerMN domain-containing protein</fullName>
    </submittedName>
</protein>
<organism evidence="3 4">
    <name type="scientific">Candidatus Ornithomonoglobus merdipullorum</name>
    <dbReference type="NCBI Taxonomy" id="2840895"/>
    <lineage>
        <taxon>Bacteria</taxon>
        <taxon>Bacillati</taxon>
        <taxon>Bacillota</taxon>
        <taxon>Clostridia</taxon>
        <taxon>Candidatus Ornithomonoglobus</taxon>
    </lineage>
</organism>
<evidence type="ECO:0000256" key="1">
    <source>
        <dbReference type="SAM" id="SignalP"/>
    </source>
</evidence>
<comment type="caution">
    <text evidence="3">The sequence shown here is derived from an EMBL/GenBank/DDBJ whole genome shotgun (WGS) entry which is preliminary data.</text>
</comment>
<reference evidence="3" key="1">
    <citation type="submission" date="2020-10" db="EMBL/GenBank/DDBJ databases">
        <authorList>
            <person name="Gilroy R."/>
        </authorList>
    </citation>
    <scope>NUCLEOTIDE SEQUENCE</scope>
    <source>
        <strain evidence="3">USAMLcec3-3695</strain>
    </source>
</reference>
<feature type="chain" id="PRO_5038494666" evidence="1">
    <location>
        <begin position="23"/>
        <end position="164"/>
    </location>
</feature>
<dbReference type="Pfam" id="PF10646">
    <property type="entry name" value="Germane"/>
    <property type="match status" value="1"/>
</dbReference>
<gene>
    <name evidence="3" type="ORF">IAA61_03085</name>
</gene>
<feature type="signal peptide" evidence="1">
    <location>
        <begin position="1"/>
        <end position="22"/>
    </location>
</feature>
<feature type="domain" description="GerMN" evidence="2">
    <location>
        <begin position="60"/>
        <end position="149"/>
    </location>
</feature>
<dbReference type="InterPro" id="IPR019606">
    <property type="entry name" value="GerMN"/>
</dbReference>
<evidence type="ECO:0000313" key="4">
    <source>
        <dbReference type="Proteomes" id="UP000824109"/>
    </source>
</evidence>
<dbReference type="SMART" id="SM00909">
    <property type="entry name" value="Germane"/>
    <property type="match status" value="1"/>
</dbReference>
<dbReference type="EMBL" id="DVNB01000030">
    <property type="protein sequence ID" value="HIU56781.1"/>
    <property type="molecule type" value="Genomic_DNA"/>
</dbReference>
<evidence type="ECO:0000313" key="3">
    <source>
        <dbReference type="EMBL" id="HIU56781.1"/>
    </source>
</evidence>
<dbReference type="Proteomes" id="UP000824109">
    <property type="component" value="Unassembled WGS sequence"/>
</dbReference>
<keyword evidence="1" id="KW-0732">Signal</keyword>
<evidence type="ECO:0000259" key="2">
    <source>
        <dbReference type="SMART" id="SM00909"/>
    </source>
</evidence>
<accession>A0A9D1SE55</accession>
<name>A0A9D1SE55_9FIRM</name>
<dbReference type="PROSITE" id="PS51257">
    <property type="entry name" value="PROKAR_LIPOPROTEIN"/>
    <property type="match status" value="1"/>
</dbReference>
<dbReference type="AlphaFoldDB" id="A0A9D1SE55"/>
<sequence>MKRVVFLLIIIAGAVSFAVACARSDEVITTPVTIYYVDAEINRLLPYDDEIPDADTEHMAAAAVEKLIEGRDDNDKIRRLIPKDKDCISTRTDGNTVYVDLSSKITEDLPFSRDIEKLLIYQIVDTLTSLKGVRFVRFTVDGEVRKDFMGYYDMRETYKFVYPE</sequence>
<reference evidence="3" key="2">
    <citation type="journal article" date="2021" name="PeerJ">
        <title>Extensive microbial diversity within the chicken gut microbiome revealed by metagenomics and culture.</title>
        <authorList>
            <person name="Gilroy R."/>
            <person name="Ravi A."/>
            <person name="Getino M."/>
            <person name="Pursley I."/>
            <person name="Horton D.L."/>
            <person name="Alikhan N.F."/>
            <person name="Baker D."/>
            <person name="Gharbi K."/>
            <person name="Hall N."/>
            <person name="Watson M."/>
            <person name="Adriaenssens E.M."/>
            <person name="Foster-Nyarko E."/>
            <person name="Jarju S."/>
            <person name="Secka A."/>
            <person name="Antonio M."/>
            <person name="Oren A."/>
            <person name="Chaudhuri R.R."/>
            <person name="La Ragione R."/>
            <person name="Hildebrand F."/>
            <person name="Pallen M.J."/>
        </authorList>
    </citation>
    <scope>NUCLEOTIDE SEQUENCE</scope>
    <source>
        <strain evidence="3">USAMLcec3-3695</strain>
    </source>
</reference>